<dbReference type="Proteomes" id="UP000274358">
    <property type="component" value="Unassembled WGS sequence"/>
</dbReference>
<proteinExistence type="predicted"/>
<dbReference type="InterPro" id="IPR035235">
    <property type="entry name" value="DUF5343"/>
</dbReference>
<evidence type="ECO:0000313" key="1">
    <source>
        <dbReference type="EMBL" id="RUL68350.1"/>
    </source>
</evidence>
<dbReference type="RefSeq" id="WP_126687245.1">
    <property type="nucleotide sequence ID" value="NZ_RYYV01000056.1"/>
</dbReference>
<accession>A0A3S0PEY7</accession>
<keyword evidence="2" id="KW-1185">Reference proteome</keyword>
<sequence length="214" mass="23106">MASLPYVTASGNIERALLQIKSAATPETVSQDFVKTILGVPGGSGNQMTAYLRKIGFVGSDGKPTDIYKKFRNPSTEGWAAAQALKIGYGPLYARNEYMHRLDDTKLKGLIVEETGVEADSAVVSCVFGCIKQLKKFAKSDNNSSESTLEKPLTLDVPVTPTVHQNFERPAVEKQIGLNLGYTINLNPPATSDPAVFNAIFRALKEHLLSSSDG</sequence>
<dbReference type="AlphaFoldDB" id="A0A3S0PEY7"/>
<reference evidence="1 2" key="1">
    <citation type="submission" date="2018-12" db="EMBL/GenBank/DDBJ databases">
        <title>Dyella dinghuensis sp. nov. DHOA06 and Dyella choica sp. nov. 4M-K27, isolated from forest soil.</title>
        <authorList>
            <person name="Qiu L.-H."/>
            <person name="Gao Z.-H."/>
        </authorList>
    </citation>
    <scope>NUCLEOTIDE SEQUENCE [LARGE SCALE GENOMIC DNA]</scope>
    <source>
        <strain evidence="1 2">4M-K27</strain>
    </source>
</reference>
<dbReference type="OrthoDB" id="5186897at2"/>
<evidence type="ECO:0000313" key="2">
    <source>
        <dbReference type="Proteomes" id="UP000274358"/>
    </source>
</evidence>
<name>A0A3S0PEY7_9GAMM</name>
<comment type="caution">
    <text evidence="1">The sequence shown here is derived from an EMBL/GenBank/DDBJ whole genome shotgun (WGS) entry which is preliminary data.</text>
</comment>
<organism evidence="1 2">
    <name type="scientific">Dyella choica</name>
    <dbReference type="NCBI Taxonomy" id="1927959"/>
    <lineage>
        <taxon>Bacteria</taxon>
        <taxon>Pseudomonadati</taxon>
        <taxon>Pseudomonadota</taxon>
        <taxon>Gammaproteobacteria</taxon>
        <taxon>Lysobacterales</taxon>
        <taxon>Rhodanobacteraceae</taxon>
        <taxon>Dyella</taxon>
    </lineage>
</organism>
<dbReference type="EMBL" id="RYYV01000056">
    <property type="protein sequence ID" value="RUL68350.1"/>
    <property type="molecule type" value="Genomic_DNA"/>
</dbReference>
<gene>
    <name evidence="1" type="ORF">EKH80_23585</name>
</gene>
<protein>
    <recommendedName>
        <fullName evidence="3">DUF5343 domain-containing protein</fullName>
    </recommendedName>
</protein>
<evidence type="ECO:0008006" key="3">
    <source>
        <dbReference type="Google" id="ProtNLM"/>
    </source>
</evidence>
<dbReference type="Pfam" id="PF17278">
    <property type="entry name" value="DUF5343"/>
    <property type="match status" value="1"/>
</dbReference>